<evidence type="ECO:0000256" key="2">
    <source>
        <dbReference type="SAM" id="Phobius"/>
    </source>
</evidence>
<keyword evidence="2" id="KW-0472">Membrane</keyword>
<feature type="transmembrane region" description="Helical" evidence="2">
    <location>
        <begin position="438"/>
        <end position="458"/>
    </location>
</feature>
<sequence length="465" mass="48124">MMKKKMALLLGSVGLLFGLTATGVCVNAQAATVNWDNVTKTKLGWYYTTNVAVTQNSHQVSFYVDTGTNPAWYNIPTHNYDLTVGNHHYSVHYEQSGSTVTFSAMNTDTWKDLGTVGSGTLTTKNGLGVLIGSISYQALGLAAEQTVPVSLGNSELGSEAVQGVFDDQTTGTTTGSSTETDSTATSSSSSTETSSAATSSSSSTATSSATSSSSSSTATSSSSSATKSSSTTSDPAKQAVDGAASDVASSSSSQANNNNVNGSLGITIDGDMSDWADKDKQAMTSKGDNDNVKNVALLTDDQAIYAYVGMHPKLAGGYTNFMPSGYTIDIGGKTYYITFNNGTTVNLAVGQKQAVTMNIYGDNQSTNLTGMAYVTRSKITQKNGNDSDYDGTAYSVEFKVPFDKLTGVSKTSGQTITLANQNLWTGSVQSSGGSTGPVVLASVGFVIAIGSVIGVVGLKPKKWSH</sequence>
<feature type="signal peptide" evidence="3">
    <location>
        <begin position="1"/>
        <end position="30"/>
    </location>
</feature>
<proteinExistence type="predicted"/>
<protein>
    <submittedName>
        <fullName evidence="4">Firmicu-CTERM sorting domain-containing protein</fullName>
    </submittedName>
</protein>
<organism evidence="4 5">
    <name type="scientific">Lactiplantibacillus garii</name>
    <dbReference type="NCBI Taxonomy" id="2306423"/>
    <lineage>
        <taxon>Bacteria</taxon>
        <taxon>Bacillati</taxon>
        <taxon>Bacillota</taxon>
        <taxon>Bacilli</taxon>
        <taxon>Lactobacillales</taxon>
        <taxon>Lactobacillaceae</taxon>
        <taxon>Lactiplantibacillus</taxon>
    </lineage>
</organism>
<keyword evidence="2" id="KW-0812">Transmembrane</keyword>
<evidence type="ECO:0000256" key="3">
    <source>
        <dbReference type="SAM" id="SignalP"/>
    </source>
</evidence>
<dbReference type="Proteomes" id="UP000283633">
    <property type="component" value="Unassembled WGS sequence"/>
</dbReference>
<dbReference type="InterPro" id="IPR026409">
    <property type="entry name" value="Firmicu_CTERM"/>
</dbReference>
<keyword evidence="5" id="KW-1185">Reference proteome</keyword>
<accession>A0A426DAV5</accession>
<gene>
    <name evidence="4" type="ORF">D1831_00950</name>
</gene>
<dbReference type="NCBIfam" id="TIGR04145">
    <property type="entry name" value="Firmicu_CTERM"/>
    <property type="match status" value="1"/>
</dbReference>
<keyword evidence="3" id="KW-0732">Signal</keyword>
<dbReference type="AlphaFoldDB" id="A0A426DAV5"/>
<feature type="compositionally biased region" description="Low complexity" evidence="1">
    <location>
        <begin position="169"/>
        <end position="263"/>
    </location>
</feature>
<evidence type="ECO:0000313" key="5">
    <source>
        <dbReference type="Proteomes" id="UP000283633"/>
    </source>
</evidence>
<feature type="region of interest" description="Disordered" evidence="1">
    <location>
        <begin position="164"/>
        <end position="264"/>
    </location>
</feature>
<dbReference type="EMBL" id="QWZQ01000002">
    <property type="protein sequence ID" value="RRK11673.1"/>
    <property type="molecule type" value="Genomic_DNA"/>
</dbReference>
<reference evidence="4 5" key="1">
    <citation type="submission" date="2018-08" db="EMBL/GenBank/DDBJ databases">
        <title>Genome Lactobacillus garii FI11369.</title>
        <authorList>
            <person name="Diaz M."/>
            <person name="Narbad A."/>
        </authorList>
    </citation>
    <scope>NUCLEOTIDE SEQUENCE [LARGE SCALE GENOMIC DNA]</scope>
    <source>
        <strain evidence="4 5">FI11369</strain>
    </source>
</reference>
<comment type="caution">
    <text evidence="4">The sequence shown here is derived from an EMBL/GenBank/DDBJ whole genome shotgun (WGS) entry which is preliminary data.</text>
</comment>
<name>A0A426DAV5_9LACO</name>
<keyword evidence="2" id="KW-1133">Transmembrane helix</keyword>
<evidence type="ECO:0000313" key="4">
    <source>
        <dbReference type="EMBL" id="RRK11673.1"/>
    </source>
</evidence>
<evidence type="ECO:0000256" key="1">
    <source>
        <dbReference type="SAM" id="MobiDB-lite"/>
    </source>
</evidence>
<feature type="chain" id="PRO_5019183868" evidence="3">
    <location>
        <begin position="31"/>
        <end position="465"/>
    </location>
</feature>